<feature type="transmembrane region" description="Helical" evidence="2">
    <location>
        <begin position="130"/>
        <end position="153"/>
    </location>
</feature>
<comment type="caution">
    <text evidence="3">The sequence shown here is derived from an EMBL/GenBank/DDBJ whole genome shotgun (WGS) entry which is preliminary data.</text>
</comment>
<protein>
    <submittedName>
        <fullName evidence="3">DUF805 domain-containing protein</fullName>
    </submittedName>
</protein>
<organism evidence="3 4">
    <name type="scientific">Actinomyces oris</name>
    <dbReference type="NCBI Taxonomy" id="544580"/>
    <lineage>
        <taxon>Bacteria</taxon>
        <taxon>Bacillati</taxon>
        <taxon>Actinomycetota</taxon>
        <taxon>Actinomycetes</taxon>
        <taxon>Actinomycetales</taxon>
        <taxon>Actinomycetaceae</taxon>
        <taxon>Actinomyces</taxon>
    </lineage>
</organism>
<evidence type="ECO:0000256" key="2">
    <source>
        <dbReference type="SAM" id="Phobius"/>
    </source>
</evidence>
<accession>A0A1Q8V715</accession>
<dbReference type="InterPro" id="IPR008523">
    <property type="entry name" value="DUF805"/>
</dbReference>
<dbReference type="Proteomes" id="UP000186857">
    <property type="component" value="Unassembled WGS sequence"/>
</dbReference>
<dbReference type="EMBL" id="MSKJ01000020">
    <property type="protein sequence ID" value="OLO43874.1"/>
    <property type="molecule type" value="Genomic_DNA"/>
</dbReference>
<evidence type="ECO:0000313" key="3">
    <source>
        <dbReference type="EMBL" id="OLO43874.1"/>
    </source>
</evidence>
<keyword evidence="2" id="KW-0812">Transmembrane</keyword>
<evidence type="ECO:0000313" key="4">
    <source>
        <dbReference type="Proteomes" id="UP000186857"/>
    </source>
</evidence>
<dbReference type="RefSeq" id="WP_075377148.1">
    <property type="nucleotide sequence ID" value="NZ_MSKJ01000020.1"/>
</dbReference>
<reference evidence="3 4" key="1">
    <citation type="submission" date="2016-12" db="EMBL/GenBank/DDBJ databases">
        <title>Genomic Comparison of strains in the 'Actinomyces naeslundii' Group.</title>
        <authorList>
            <person name="Mughal S.R."/>
            <person name="Do T."/>
            <person name="Gilbert S.C."/>
            <person name="Witherden E.A."/>
            <person name="Didelot X."/>
            <person name="Beighton D."/>
        </authorList>
    </citation>
    <scope>NUCLEOTIDE SEQUENCE [LARGE SCALE GENOMIC DNA]</scope>
    <source>
        <strain evidence="3 4">CCUG 33920</strain>
    </source>
</reference>
<sequence length="197" mass="21275">MSYGSGPAPYGEQPAYGGQPPQPTYGDQAPYGSPAPYPGGPAPYGAPNQFGQFGPPPLTPDIAPLPGASFGEAIKRFFQRYAQFRGYASRSEFWWSYLFLVGSIFILYLVFGVSLAALIVNDASESSAGLVLTLVMGIIGIFGLATFVPHIAVMVRRLHDTGQSGLWALFIIAGLEIVPLIMCCFDSRPDLYRPEWS</sequence>
<dbReference type="OrthoDB" id="9812349at2"/>
<evidence type="ECO:0000256" key="1">
    <source>
        <dbReference type="SAM" id="MobiDB-lite"/>
    </source>
</evidence>
<dbReference type="AlphaFoldDB" id="A0A1Q8V715"/>
<keyword evidence="2" id="KW-0472">Membrane</keyword>
<keyword evidence="2" id="KW-1133">Transmembrane helix</keyword>
<dbReference type="GO" id="GO:0005886">
    <property type="term" value="C:plasma membrane"/>
    <property type="evidence" value="ECO:0007669"/>
    <property type="project" value="TreeGrafter"/>
</dbReference>
<dbReference type="PANTHER" id="PTHR34980">
    <property type="entry name" value="INNER MEMBRANE PROTEIN-RELATED-RELATED"/>
    <property type="match status" value="1"/>
</dbReference>
<dbReference type="PANTHER" id="PTHR34980:SF2">
    <property type="entry name" value="INNER MEMBRANE PROTEIN YHAH-RELATED"/>
    <property type="match status" value="1"/>
</dbReference>
<name>A0A1Q8V715_9ACTO</name>
<proteinExistence type="predicted"/>
<gene>
    <name evidence="3" type="ORF">BKH29_09095</name>
</gene>
<dbReference type="Pfam" id="PF05656">
    <property type="entry name" value="DUF805"/>
    <property type="match status" value="1"/>
</dbReference>
<feature type="transmembrane region" description="Helical" evidence="2">
    <location>
        <begin position="94"/>
        <end position="118"/>
    </location>
</feature>
<feature type="transmembrane region" description="Helical" evidence="2">
    <location>
        <begin position="165"/>
        <end position="185"/>
    </location>
</feature>
<feature type="region of interest" description="Disordered" evidence="1">
    <location>
        <begin position="1"/>
        <end position="42"/>
    </location>
</feature>